<evidence type="ECO:0000313" key="12">
    <source>
        <dbReference type="Proteomes" id="UP001056622"/>
    </source>
</evidence>
<evidence type="ECO:0000313" key="11">
    <source>
        <dbReference type="Proteomes" id="UP001056209"/>
    </source>
</evidence>
<dbReference type="RefSeq" id="WP_250248870.1">
    <property type="nucleotide sequence ID" value="NZ_CP097753.1"/>
</dbReference>
<dbReference type="GO" id="GO:0022857">
    <property type="term" value="F:transmembrane transporter activity"/>
    <property type="evidence" value="ECO:0007669"/>
    <property type="project" value="InterPro"/>
</dbReference>
<evidence type="ECO:0000256" key="4">
    <source>
        <dbReference type="ARBA" id="ARBA00022692"/>
    </source>
</evidence>
<dbReference type="Proteomes" id="UP001056622">
    <property type="component" value="Chromosome"/>
</dbReference>
<dbReference type="Pfam" id="PF02472">
    <property type="entry name" value="ExbD"/>
    <property type="match status" value="1"/>
</dbReference>
<keyword evidence="5 8" id="KW-1133">Transmembrane helix</keyword>
<feature type="transmembrane region" description="Helical" evidence="8">
    <location>
        <begin position="12"/>
        <end position="33"/>
    </location>
</feature>
<dbReference type="Gene3D" id="3.30.420.270">
    <property type="match status" value="1"/>
</dbReference>
<keyword evidence="7" id="KW-0653">Protein transport</keyword>
<comment type="subcellular location">
    <subcellularLocation>
        <location evidence="1">Cell membrane</location>
        <topology evidence="1">Single-pass membrane protein</topology>
    </subcellularLocation>
    <subcellularLocation>
        <location evidence="7">Cell membrane</location>
        <topology evidence="7">Single-pass type II membrane protein</topology>
    </subcellularLocation>
</comment>
<name>A0A9Q8X1C8_9ENTR</name>
<evidence type="ECO:0000256" key="8">
    <source>
        <dbReference type="SAM" id="Phobius"/>
    </source>
</evidence>
<evidence type="ECO:0000256" key="1">
    <source>
        <dbReference type="ARBA" id="ARBA00004162"/>
    </source>
</evidence>
<dbReference type="EMBL" id="CP097763">
    <property type="protein sequence ID" value="URJ33008.1"/>
    <property type="molecule type" value="Genomic_DNA"/>
</dbReference>
<evidence type="ECO:0000313" key="10">
    <source>
        <dbReference type="EMBL" id="URJ33008.1"/>
    </source>
</evidence>
<organism evidence="9 11">
    <name type="scientific">Candidatus Blochmannia vicinus</name>
    <name type="common">nom. nud.</name>
    <dbReference type="NCBI Taxonomy" id="251540"/>
    <lineage>
        <taxon>Bacteria</taxon>
        <taxon>Pseudomonadati</taxon>
        <taxon>Pseudomonadota</taxon>
        <taxon>Gammaproteobacteria</taxon>
        <taxon>Enterobacterales</taxon>
        <taxon>Enterobacteriaceae</taxon>
        <taxon>ant endosymbionts</taxon>
        <taxon>Candidatus Blochmanniella</taxon>
    </lineage>
</organism>
<keyword evidence="12" id="KW-1185">Reference proteome</keyword>
<evidence type="ECO:0000256" key="3">
    <source>
        <dbReference type="ARBA" id="ARBA00022475"/>
    </source>
</evidence>
<keyword evidence="3" id="KW-1003">Cell membrane</keyword>
<evidence type="ECO:0000313" key="9">
    <source>
        <dbReference type="EMBL" id="URJ28415.1"/>
    </source>
</evidence>
<keyword evidence="6 8" id="KW-0472">Membrane</keyword>
<dbReference type="Proteomes" id="UP001056209">
    <property type="component" value="Chromosome"/>
</dbReference>
<dbReference type="GO" id="GO:0015031">
    <property type="term" value="P:protein transport"/>
    <property type="evidence" value="ECO:0007669"/>
    <property type="project" value="UniProtKB-KW"/>
</dbReference>
<evidence type="ECO:0000256" key="7">
    <source>
        <dbReference type="RuleBase" id="RU003879"/>
    </source>
</evidence>
<protein>
    <submittedName>
        <fullName evidence="9">Biopolymer transporter ExbD</fullName>
    </submittedName>
</protein>
<dbReference type="GO" id="GO:0005886">
    <property type="term" value="C:plasma membrane"/>
    <property type="evidence" value="ECO:0007669"/>
    <property type="project" value="UniProtKB-SubCell"/>
</dbReference>
<dbReference type="EMBL" id="CP097753">
    <property type="protein sequence ID" value="URJ28415.1"/>
    <property type="molecule type" value="Genomic_DNA"/>
</dbReference>
<dbReference type="PANTHER" id="PTHR30558:SF7">
    <property type="entry name" value="TOL-PAL SYSTEM PROTEIN TOLR"/>
    <property type="match status" value="1"/>
</dbReference>
<gene>
    <name evidence="9" type="ORF">M9393_01525</name>
    <name evidence="10" type="ORF">M9408_03300</name>
</gene>
<evidence type="ECO:0000256" key="5">
    <source>
        <dbReference type="ARBA" id="ARBA00022989"/>
    </source>
</evidence>
<keyword evidence="4 7" id="KW-0812">Transmembrane</keyword>
<proteinExistence type="inferred from homology"/>
<comment type="similarity">
    <text evidence="2 7">Belongs to the ExbD/TolR family.</text>
</comment>
<sequence>MKKQRIKRAIKSDINIIPFLDILLVLLIIFIIIPSKLIQSFEVNLPNSEVATNIINNEKLIMTIEILGMGLYNLIINNKHIKQICLNQISSEISHQIYITPNITCLIAASKAVAYDEIIKVLSLLSNIGVHSIGMITNPTT</sequence>
<evidence type="ECO:0000256" key="2">
    <source>
        <dbReference type="ARBA" id="ARBA00005811"/>
    </source>
</evidence>
<dbReference type="InterPro" id="IPR003400">
    <property type="entry name" value="ExbD"/>
</dbReference>
<reference evidence="9" key="1">
    <citation type="submission" date="2022-05" db="EMBL/GenBank/DDBJ databases">
        <title>Impact of host demography and evolutionary history on endosymbiont molecular evolution: a test in carpenter ants (Genus Camponotus) and their Blochmannia endosymbionts.</title>
        <authorList>
            <person name="Manthey J.D."/>
            <person name="Giron J.C."/>
            <person name="Hruska J.P."/>
        </authorList>
    </citation>
    <scope>NUCLEOTIDE SEQUENCE</scope>
    <source>
        <strain evidence="10">C-005</strain>
        <strain evidence="9">C-039</strain>
    </source>
</reference>
<evidence type="ECO:0000256" key="6">
    <source>
        <dbReference type="ARBA" id="ARBA00023136"/>
    </source>
</evidence>
<keyword evidence="7" id="KW-0813">Transport</keyword>
<dbReference type="PANTHER" id="PTHR30558">
    <property type="entry name" value="EXBD MEMBRANE COMPONENT OF PMF-DRIVEN MACROMOLECULE IMPORT SYSTEM"/>
    <property type="match status" value="1"/>
</dbReference>
<dbReference type="AlphaFoldDB" id="A0A9Q8X1C8"/>
<accession>A0A9Q8X1C8</accession>